<dbReference type="InterPro" id="IPR009003">
    <property type="entry name" value="Peptidase_S1_PA"/>
</dbReference>
<reference evidence="4 5" key="1">
    <citation type="journal article" date="2007" name="Nature">
        <title>Genome of the marsupial Monodelphis domestica reveals innovation in non-coding sequences.</title>
        <authorList>
            <person name="Mikkelsen T.S."/>
            <person name="Wakefield M.J."/>
            <person name="Aken B."/>
            <person name="Amemiya C.T."/>
            <person name="Chang J.L."/>
            <person name="Duke S."/>
            <person name="Garber M."/>
            <person name="Gentles A.J."/>
            <person name="Goodstadt L."/>
            <person name="Heger A."/>
            <person name="Jurka J."/>
            <person name="Kamal M."/>
            <person name="Mauceli E."/>
            <person name="Searle S.M."/>
            <person name="Sharpe T."/>
            <person name="Baker M.L."/>
            <person name="Batzer M.A."/>
            <person name="Benos P.V."/>
            <person name="Belov K."/>
            <person name="Clamp M."/>
            <person name="Cook A."/>
            <person name="Cuff J."/>
            <person name="Das R."/>
            <person name="Davidow L."/>
            <person name="Deakin J.E."/>
            <person name="Fazzari M.J."/>
            <person name="Glass J.L."/>
            <person name="Grabherr M."/>
            <person name="Greally J.M."/>
            <person name="Gu W."/>
            <person name="Hore T.A."/>
            <person name="Huttley G.A."/>
            <person name="Kleber M."/>
            <person name="Jirtle R.L."/>
            <person name="Koina E."/>
            <person name="Lee J.T."/>
            <person name="Mahony S."/>
            <person name="Marra M.A."/>
            <person name="Miller R.D."/>
            <person name="Nicholls R.D."/>
            <person name="Oda M."/>
            <person name="Papenfuss A.T."/>
            <person name="Parra Z.E."/>
            <person name="Pollock D.D."/>
            <person name="Ray D.A."/>
            <person name="Schein J.E."/>
            <person name="Speed T.P."/>
            <person name="Thompson K."/>
            <person name="VandeBerg J.L."/>
            <person name="Wade C.M."/>
            <person name="Walker J.A."/>
            <person name="Waters P.D."/>
            <person name="Webber C."/>
            <person name="Weidman J.R."/>
            <person name="Xie X."/>
            <person name="Zody M.C."/>
            <person name="Baldwin J."/>
            <person name="Abdouelleil A."/>
            <person name="Abdulkadir J."/>
            <person name="Abebe A."/>
            <person name="Abera B."/>
            <person name="Abreu J."/>
            <person name="Acer S.C."/>
            <person name="Aftuck L."/>
            <person name="Alexander A."/>
            <person name="An P."/>
            <person name="Anderson E."/>
            <person name="Anderson S."/>
            <person name="Arachi H."/>
            <person name="Azer M."/>
            <person name="Bachantsang P."/>
            <person name="Barry A."/>
            <person name="Bayul T."/>
            <person name="Berlin A."/>
            <person name="Bessette D."/>
            <person name="Bloom T."/>
            <person name="Bloom T."/>
            <person name="Boguslavskiy L."/>
            <person name="Bonnet C."/>
            <person name="Boukhgalter B."/>
            <person name="Bourzgui I."/>
            <person name="Brown A."/>
            <person name="Cahill P."/>
            <person name="Channer S."/>
            <person name="Cheshatsang Y."/>
            <person name="Chuda L."/>
            <person name="Citroen M."/>
            <person name="Collymore A."/>
            <person name="Cooke P."/>
            <person name="Costello M."/>
            <person name="D'Aco K."/>
            <person name="Daza R."/>
            <person name="De Haan G."/>
            <person name="DeGray S."/>
            <person name="DeMaso C."/>
            <person name="Dhargay N."/>
            <person name="Dooley K."/>
            <person name="Dooley E."/>
            <person name="Doricent M."/>
            <person name="Dorje P."/>
            <person name="Dorjee K."/>
            <person name="Dupes A."/>
            <person name="Elong R."/>
            <person name="Falk J."/>
            <person name="Farina A."/>
            <person name="Faro S."/>
            <person name="Ferguson D."/>
            <person name="Fisher S."/>
            <person name="Foley C.D."/>
            <person name="Franke A."/>
            <person name="Friedrich D."/>
            <person name="Gadbois L."/>
            <person name="Gearin G."/>
            <person name="Gearin C.R."/>
            <person name="Giannoukos G."/>
            <person name="Goode T."/>
            <person name="Graham J."/>
            <person name="Grandbois E."/>
            <person name="Grewal S."/>
            <person name="Gyaltsen K."/>
            <person name="Hafez N."/>
            <person name="Hagos B."/>
            <person name="Hall J."/>
            <person name="Henson C."/>
            <person name="Hollinger A."/>
            <person name="Honan T."/>
            <person name="Huard M.D."/>
            <person name="Hughes L."/>
            <person name="Hurhula B."/>
            <person name="Husby M.E."/>
            <person name="Kamat A."/>
            <person name="Kanga B."/>
            <person name="Kashin S."/>
            <person name="Khazanovich D."/>
            <person name="Kisner P."/>
            <person name="Lance K."/>
            <person name="Lara M."/>
            <person name="Lee W."/>
            <person name="Lennon N."/>
            <person name="Letendre F."/>
            <person name="LeVine R."/>
            <person name="Lipovsky A."/>
            <person name="Liu X."/>
            <person name="Liu J."/>
            <person name="Liu S."/>
            <person name="Lokyitsang T."/>
            <person name="Lokyitsang Y."/>
            <person name="Lubonja R."/>
            <person name="Lui A."/>
            <person name="MacDonald P."/>
            <person name="Magnisalis V."/>
            <person name="Maru K."/>
            <person name="Matthews C."/>
            <person name="McCusker W."/>
            <person name="McDonough S."/>
            <person name="Mehta T."/>
            <person name="Meldrim J."/>
            <person name="Meneus L."/>
            <person name="Mihai O."/>
            <person name="Mihalev A."/>
            <person name="Mihova T."/>
            <person name="Mittelman R."/>
            <person name="Mlenga V."/>
            <person name="Montmayeur A."/>
            <person name="Mulrain L."/>
            <person name="Navidi A."/>
            <person name="Naylor J."/>
            <person name="Negash T."/>
            <person name="Nguyen T."/>
            <person name="Nguyen N."/>
            <person name="Nicol R."/>
            <person name="Norbu C."/>
            <person name="Norbu N."/>
            <person name="Novod N."/>
            <person name="O'Neill B."/>
            <person name="Osman S."/>
            <person name="Markiewicz E."/>
            <person name="Oyono O.L."/>
            <person name="Patti C."/>
            <person name="Phunkhang P."/>
            <person name="Pierre F."/>
            <person name="Priest M."/>
            <person name="Raghuraman S."/>
            <person name="Rege F."/>
            <person name="Reyes R."/>
            <person name="Rise C."/>
            <person name="Rogov P."/>
            <person name="Ross K."/>
            <person name="Ryan E."/>
            <person name="Settipalli S."/>
            <person name="Shea T."/>
            <person name="Sherpa N."/>
            <person name="Shi L."/>
            <person name="Shih D."/>
            <person name="Sparrow T."/>
            <person name="Spaulding J."/>
            <person name="Stalker J."/>
            <person name="Stange-Thomann N."/>
            <person name="Stavropoulos S."/>
            <person name="Stone C."/>
            <person name="Strader C."/>
            <person name="Tesfaye S."/>
            <person name="Thomson T."/>
            <person name="Thoulutsang Y."/>
            <person name="Thoulutsang D."/>
            <person name="Topham K."/>
            <person name="Topping I."/>
            <person name="Tsamla T."/>
            <person name="Vassiliev H."/>
            <person name="Vo A."/>
            <person name="Wangchuk T."/>
            <person name="Wangdi T."/>
            <person name="Weiand M."/>
            <person name="Wilkinson J."/>
            <person name="Wilson A."/>
            <person name="Yadav S."/>
            <person name="Young G."/>
            <person name="Yu Q."/>
            <person name="Zembek L."/>
            <person name="Zhong D."/>
            <person name="Zimmer A."/>
            <person name="Zwirko Z."/>
            <person name="Jaffe D.B."/>
            <person name="Alvarez P."/>
            <person name="Brockman W."/>
            <person name="Butler J."/>
            <person name="Chin C."/>
            <person name="Gnerre S."/>
            <person name="MacCallum I."/>
            <person name="Graves J.A."/>
            <person name="Ponting C.P."/>
            <person name="Breen M."/>
            <person name="Samollow P.B."/>
            <person name="Lander E.S."/>
            <person name="Lindblad-Toh K."/>
        </authorList>
    </citation>
    <scope>NUCLEOTIDE SEQUENCE [LARGE SCALE GENOMIC DNA]</scope>
</reference>
<dbReference type="PANTHER" id="PTHR24271:SF61">
    <property type="entry name" value="INACTIVE SERINE PROTEASE 37-RELATED"/>
    <property type="match status" value="1"/>
</dbReference>
<evidence type="ECO:0000256" key="2">
    <source>
        <dbReference type="SAM" id="SignalP"/>
    </source>
</evidence>
<dbReference type="SUPFAM" id="SSF50494">
    <property type="entry name" value="Trypsin-like serine proteases"/>
    <property type="match status" value="1"/>
</dbReference>
<reference evidence="4" key="3">
    <citation type="submission" date="2025-09" db="UniProtKB">
        <authorList>
            <consortium name="Ensembl"/>
        </authorList>
    </citation>
    <scope>IDENTIFICATION</scope>
</reference>
<dbReference type="PANTHER" id="PTHR24271">
    <property type="entry name" value="KALLIKREIN-RELATED"/>
    <property type="match status" value="1"/>
</dbReference>
<dbReference type="InterPro" id="IPR001254">
    <property type="entry name" value="Trypsin_dom"/>
</dbReference>
<evidence type="ECO:0000256" key="1">
    <source>
        <dbReference type="ARBA" id="ARBA00023157"/>
    </source>
</evidence>
<feature type="signal peptide" evidence="2">
    <location>
        <begin position="1"/>
        <end position="17"/>
    </location>
</feature>
<dbReference type="Gene3D" id="2.40.10.10">
    <property type="entry name" value="Trypsin-like serine proteases"/>
    <property type="match status" value="1"/>
</dbReference>
<evidence type="ECO:0000313" key="5">
    <source>
        <dbReference type="Proteomes" id="UP000002280"/>
    </source>
</evidence>
<protein>
    <submittedName>
        <fullName evidence="4">Probable inactive serine protease 37</fullName>
    </submittedName>
</protein>
<dbReference type="Pfam" id="PF00089">
    <property type="entry name" value="Trypsin"/>
    <property type="match status" value="1"/>
</dbReference>
<dbReference type="GeneTree" id="ENSGT00940000161483"/>
<sequence length="236" mass="27106">MWWDLLFIHLMVSGVFSSDNISEKEENLAPSLVYIKNHFHPCIATLLHQQSVLAAAQCYLPSLKIMVGNFSKKFKDRTEQTIDSIQIIHYWNLTTGSSKHLNKVFLTTISSKSFISGVTTCAASSLDGTTLIGGGKQLDLKKNFKASLVTEKECQKTEPGKVIIKNKRFMKSLKSFKRLCVQTWKWYWLLSSAVTRFRGGKSRHFLGDNISLYIDIFQYILCIQKIVYRLSYFYSF</sequence>
<keyword evidence="2" id="KW-0732">Signal</keyword>
<organism evidence="4 5">
    <name type="scientific">Monodelphis domestica</name>
    <name type="common">Gray short-tailed opossum</name>
    <dbReference type="NCBI Taxonomy" id="13616"/>
    <lineage>
        <taxon>Eukaryota</taxon>
        <taxon>Metazoa</taxon>
        <taxon>Chordata</taxon>
        <taxon>Craniata</taxon>
        <taxon>Vertebrata</taxon>
        <taxon>Euteleostomi</taxon>
        <taxon>Mammalia</taxon>
        <taxon>Metatheria</taxon>
        <taxon>Didelphimorphia</taxon>
        <taxon>Didelphidae</taxon>
        <taxon>Monodelphis</taxon>
    </lineage>
</organism>
<proteinExistence type="predicted"/>
<reference evidence="4" key="2">
    <citation type="submission" date="2025-08" db="UniProtKB">
        <authorList>
            <consortium name="Ensembl"/>
        </authorList>
    </citation>
    <scope>IDENTIFICATION</scope>
</reference>
<dbReference type="GO" id="GO:0004252">
    <property type="term" value="F:serine-type endopeptidase activity"/>
    <property type="evidence" value="ECO:0007669"/>
    <property type="project" value="InterPro"/>
</dbReference>
<dbReference type="Ensembl" id="ENSMODT00000085116.1">
    <property type="protein sequence ID" value="ENSMODP00000046526.1"/>
    <property type="gene ID" value="ENSMODG00000036760.1"/>
</dbReference>
<evidence type="ECO:0000313" key="4">
    <source>
        <dbReference type="Ensembl" id="ENSMODP00000046526.1"/>
    </source>
</evidence>
<keyword evidence="5" id="KW-1185">Reference proteome</keyword>
<dbReference type="Bgee" id="ENSMODG00000036760">
    <property type="expression patterns" value="Expressed in spermatocyte and 3 other cell types or tissues"/>
</dbReference>
<keyword evidence="1" id="KW-1015">Disulfide bond</keyword>
<evidence type="ECO:0000259" key="3">
    <source>
        <dbReference type="Pfam" id="PF00089"/>
    </source>
</evidence>
<accession>A0A5F8GH97</accession>
<dbReference type="Proteomes" id="UP000002280">
    <property type="component" value="Chromosome 8"/>
</dbReference>
<dbReference type="GO" id="GO:0006508">
    <property type="term" value="P:proteolysis"/>
    <property type="evidence" value="ECO:0007669"/>
    <property type="project" value="InterPro"/>
</dbReference>
<feature type="domain" description="Peptidase S1" evidence="3">
    <location>
        <begin position="28"/>
        <end position="160"/>
    </location>
</feature>
<name>A0A5F8GH97_MONDO</name>
<feature type="chain" id="PRO_5023829367" evidence="2">
    <location>
        <begin position="18"/>
        <end position="236"/>
    </location>
</feature>
<dbReference type="InterPro" id="IPR043504">
    <property type="entry name" value="Peptidase_S1_PA_chymotrypsin"/>
</dbReference>
<dbReference type="AlphaFoldDB" id="A0A5F8GH97"/>